<gene>
    <name evidence="2" type="ORF">PECUL_23A022948</name>
</gene>
<evidence type="ECO:0000313" key="2">
    <source>
        <dbReference type="EMBL" id="CAH2222667.1"/>
    </source>
</evidence>
<name>A0AAD1R2M3_PELCU</name>
<reference evidence="2" key="1">
    <citation type="submission" date="2022-03" db="EMBL/GenBank/DDBJ databases">
        <authorList>
            <person name="Alioto T."/>
            <person name="Alioto T."/>
            <person name="Gomez Garrido J."/>
        </authorList>
    </citation>
    <scope>NUCLEOTIDE SEQUENCE</scope>
</reference>
<evidence type="ECO:0000313" key="3">
    <source>
        <dbReference type="Proteomes" id="UP001295444"/>
    </source>
</evidence>
<evidence type="ECO:0000256" key="1">
    <source>
        <dbReference type="SAM" id="MobiDB-lite"/>
    </source>
</evidence>
<feature type="compositionally biased region" description="Polar residues" evidence="1">
    <location>
        <begin position="48"/>
        <end position="71"/>
    </location>
</feature>
<organism evidence="2 3">
    <name type="scientific">Pelobates cultripes</name>
    <name type="common">Western spadefoot toad</name>
    <dbReference type="NCBI Taxonomy" id="61616"/>
    <lineage>
        <taxon>Eukaryota</taxon>
        <taxon>Metazoa</taxon>
        <taxon>Chordata</taxon>
        <taxon>Craniata</taxon>
        <taxon>Vertebrata</taxon>
        <taxon>Euteleostomi</taxon>
        <taxon>Amphibia</taxon>
        <taxon>Batrachia</taxon>
        <taxon>Anura</taxon>
        <taxon>Pelobatoidea</taxon>
        <taxon>Pelobatidae</taxon>
        <taxon>Pelobates</taxon>
    </lineage>
</organism>
<accession>A0AAD1R2M3</accession>
<dbReference type="EMBL" id="OW240912">
    <property type="protein sequence ID" value="CAH2222667.1"/>
    <property type="molecule type" value="Genomic_DNA"/>
</dbReference>
<protein>
    <submittedName>
        <fullName evidence="2">Uncharacterized protein</fullName>
    </submittedName>
</protein>
<proteinExistence type="predicted"/>
<dbReference type="Proteomes" id="UP001295444">
    <property type="component" value="Chromosome 01"/>
</dbReference>
<sequence>MADTTCADNPSDTSQDILTRINNHFEAFWRKLVGKLNQPASSRPPTPINRTGIYTATQRPHSPKQGANASLPSRPAVDPAKTDTALHTVRRGTYRSDTYRHEEDPVGLDLLTDCATRRQTGHGSAEDLGA</sequence>
<keyword evidence="3" id="KW-1185">Reference proteome</keyword>
<dbReference type="AlphaFoldDB" id="A0AAD1R2M3"/>
<feature type="region of interest" description="Disordered" evidence="1">
    <location>
        <begin position="35"/>
        <end position="85"/>
    </location>
</feature>